<reference evidence="3" key="1">
    <citation type="submission" date="2017-09" db="EMBL/GenBank/DDBJ databases">
        <title>Depth-based differentiation of microbial function through sediment-hosted aquifers and enrichment of novel symbionts in the deep terrestrial subsurface.</title>
        <authorList>
            <person name="Probst A.J."/>
            <person name="Ladd B."/>
            <person name="Jarett J.K."/>
            <person name="Geller-Mcgrath D.E."/>
            <person name="Sieber C.M.K."/>
            <person name="Emerson J.B."/>
            <person name="Anantharaman K."/>
            <person name="Thomas B.C."/>
            <person name="Malmstrom R."/>
            <person name="Stieglmeier M."/>
            <person name="Klingl A."/>
            <person name="Woyke T."/>
            <person name="Ryan C.M."/>
            <person name="Banfield J.F."/>
        </authorList>
    </citation>
    <scope>NUCLEOTIDE SEQUENCE [LARGE SCALE GENOMIC DNA]</scope>
</reference>
<feature type="transmembrane region" description="Helical" evidence="1">
    <location>
        <begin position="86"/>
        <end position="111"/>
    </location>
</feature>
<dbReference type="Proteomes" id="UP000229615">
    <property type="component" value="Unassembled WGS sequence"/>
</dbReference>
<name>A0A2H0UPL4_9BACT</name>
<dbReference type="EMBL" id="PFBB01000033">
    <property type="protein sequence ID" value="PIR88318.1"/>
    <property type="molecule type" value="Genomic_DNA"/>
</dbReference>
<evidence type="ECO:0000256" key="1">
    <source>
        <dbReference type="SAM" id="Phobius"/>
    </source>
</evidence>
<organism evidence="2 3">
    <name type="scientific">Candidatus Harrisonbacteria bacterium CG10_big_fil_rev_8_21_14_0_10_44_23</name>
    <dbReference type="NCBI Taxonomy" id="1974585"/>
    <lineage>
        <taxon>Bacteria</taxon>
        <taxon>Candidatus Harrisoniibacteriota</taxon>
    </lineage>
</organism>
<protein>
    <submittedName>
        <fullName evidence="2">Uncharacterized protein</fullName>
    </submittedName>
</protein>
<feature type="transmembrane region" description="Helical" evidence="1">
    <location>
        <begin position="48"/>
        <end position="74"/>
    </location>
</feature>
<sequence length="112" mass="12101">MFCGIDYKIRFKFVYSKENQMRALLASGLFDVRRPSLRGLLGGMVDGGAILAVMPLCVALTAMAVHLAVLAALLEDHLADAAVFPLWMVLVHSVNVLTLAHSTSISVGLYLL</sequence>
<keyword evidence="1" id="KW-1133">Transmembrane helix</keyword>
<accession>A0A2H0UPL4</accession>
<evidence type="ECO:0000313" key="3">
    <source>
        <dbReference type="Proteomes" id="UP000229615"/>
    </source>
</evidence>
<proteinExistence type="predicted"/>
<comment type="caution">
    <text evidence="2">The sequence shown here is derived from an EMBL/GenBank/DDBJ whole genome shotgun (WGS) entry which is preliminary data.</text>
</comment>
<keyword evidence="1" id="KW-0812">Transmembrane</keyword>
<gene>
    <name evidence="2" type="ORF">COU09_02925</name>
</gene>
<dbReference type="AlphaFoldDB" id="A0A2H0UPL4"/>
<keyword evidence="1" id="KW-0472">Membrane</keyword>
<evidence type="ECO:0000313" key="2">
    <source>
        <dbReference type="EMBL" id="PIR88318.1"/>
    </source>
</evidence>